<dbReference type="Gene3D" id="1.10.530.10">
    <property type="match status" value="1"/>
</dbReference>
<protein>
    <recommendedName>
        <fullName evidence="2">Teneurin-like YD-shell domain-containing protein</fullName>
    </recommendedName>
</protein>
<keyword evidence="4" id="KW-1185">Reference proteome</keyword>
<gene>
    <name evidence="3" type="ORF">C4S77_08385</name>
</gene>
<dbReference type="PANTHER" id="PTHR32305">
    <property type="match status" value="1"/>
</dbReference>
<dbReference type="Proteomes" id="UP000238042">
    <property type="component" value="Unassembled WGS sequence"/>
</dbReference>
<accession>A0A2S8A9L6</accession>
<sequence>MYRIYSLNKAHYAYFEVPYHGKDHNDYVNGAGFCCEGKDKKLQTYGGGIGKGNEEYEKMQYYYHADHLGSSSYITNLDAQIVQHVEYVPFGEVFIEERNQSWNTPYLFNGKELDEETGLYYYGARYYNPRESVWLSTDPLSGYNPVMEVEHYIDGEHNGGVFNSFNLNTYGYCYQNPILYVDTNGKQSKFLRYLEYFNEPCTALRIIKTYRKDIVRTAQKYNISPQAIASIIFQVKTAGIRGAILNVAAKNIKADKTTSLGLGQIQVQKAIELDNKFYPRVNLDINNQNHINIIMDVLEDPKSNIEYIAMNIVDMQEYVGRDLSIQEITFGHNEGKEALKKKLDKGEDTKNRVSGRSLNYQKAIKDALDGKTFIDIRKEDENRN</sequence>
<reference evidence="3 4" key="1">
    <citation type="submission" date="2018-02" db="EMBL/GenBank/DDBJ databases">
        <title>Genome sequences of Apibacter spp., gut symbionts of Asian honey bees.</title>
        <authorList>
            <person name="Kwong W.K."/>
            <person name="Steele M.I."/>
            <person name="Moran N.A."/>
        </authorList>
    </citation>
    <scope>NUCLEOTIDE SEQUENCE [LARGE SCALE GENOMIC DNA]</scope>
    <source>
        <strain evidence="4">wkB301</strain>
    </source>
</reference>
<dbReference type="AlphaFoldDB" id="A0A2S8A9L6"/>
<dbReference type="EMBL" id="PSZM01000041">
    <property type="protein sequence ID" value="PQL91268.1"/>
    <property type="molecule type" value="Genomic_DNA"/>
</dbReference>
<name>A0A2S8A9L6_9FLAO</name>
<evidence type="ECO:0000313" key="4">
    <source>
        <dbReference type="Proteomes" id="UP000238042"/>
    </source>
</evidence>
<dbReference type="InterPro" id="IPR050708">
    <property type="entry name" value="T6SS_VgrG/RHS"/>
</dbReference>
<dbReference type="InterPro" id="IPR056823">
    <property type="entry name" value="TEN-like_YD-shell"/>
</dbReference>
<proteinExistence type="predicted"/>
<dbReference type="Pfam" id="PF25023">
    <property type="entry name" value="TEN_YD-shell"/>
    <property type="match status" value="1"/>
</dbReference>
<evidence type="ECO:0000313" key="3">
    <source>
        <dbReference type="EMBL" id="PQL91268.1"/>
    </source>
</evidence>
<evidence type="ECO:0000256" key="1">
    <source>
        <dbReference type="ARBA" id="ARBA00022737"/>
    </source>
</evidence>
<dbReference type="InterPro" id="IPR022385">
    <property type="entry name" value="Rhs_assc_core"/>
</dbReference>
<comment type="caution">
    <text evidence="3">The sequence shown here is derived from an EMBL/GenBank/DDBJ whole genome shotgun (WGS) entry which is preliminary data.</text>
</comment>
<evidence type="ECO:0000259" key="2">
    <source>
        <dbReference type="Pfam" id="PF25023"/>
    </source>
</evidence>
<dbReference type="NCBIfam" id="TIGR03696">
    <property type="entry name" value="Rhs_assc_core"/>
    <property type="match status" value="1"/>
</dbReference>
<organism evidence="3 4">
    <name type="scientific">Apibacter adventoris</name>
    <dbReference type="NCBI Taxonomy" id="1679466"/>
    <lineage>
        <taxon>Bacteria</taxon>
        <taxon>Pseudomonadati</taxon>
        <taxon>Bacteroidota</taxon>
        <taxon>Flavobacteriia</taxon>
        <taxon>Flavobacteriales</taxon>
        <taxon>Weeksellaceae</taxon>
        <taxon>Apibacter</taxon>
    </lineage>
</organism>
<keyword evidence="1" id="KW-0677">Repeat</keyword>
<dbReference type="OrthoDB" id="1367325at2"/>
<feature type="domain" description="Teneurin-like YD-shell" evidence="2">
    <location>
        <begin position="59"/>
        <end position="138"/>
    </location>
</feature>
<dbReference type="Gene3D" id="2.180.10.10">
    <property type="entry name" value="RHS repeat-associated core"/>
    <property type="match status" value="1"/>
</dbReference>
<dbReference type="PANTHER" id="PTHR32305:SF15">
    <property type="entry name" value="PROTEIN RHSA-RELATED"/>
    <property type="match status" value="1"/>
</dbReference>